<gene>
    <name evidence="2" type="ORF">BDZ94DRAFT_1211895</name>
</gene>
<dbReference type="EMBL" id="MU150239">
    <property type="protein sequence ID" value="KAF9466938.1"/>
    <property type="molecule type" value="Genomic_DNA"/>
</dbReference>
<dbReference type="OrthoDB" id="2891411at2759"/>
<evidence type="ECO:0000256" key="1">
    <source>
        <dbReference type="SAM" id="MobiDB-lite"/>
    </source>
</evidence>
<dbReference type="InterPro" id="IPR032675">
    <property type="entry name" value="LRR_dom_sf"/>
</dbReference>
<accession>A0A9P5YBJ3</accession>
<organism evidence="2 3">
    <name type="scientific">Collybia nuda</name>
    <dbReference type="NCBI Taxonomy" id="64659"/>
    <lineage>
        <taxon>Eukaryota</taxon>
        <taxon>Fungi</taxon>
        <taxon>Dikarya</taxon>
        <taxon>Basidiomycota</taxon>
        <taxon>Agaricomycotina</taxon>
        <taxon>Agaricomycetes</taxon>
        <taxon>Agaricomycetidae</taxon>
        <taxon>Agaricales</taxon>
        <taxon>Tricholomatineae</taxon>
        <taxon>Clitocybaceae</taxon>
        <taxon>Collybia</taxon>
    </lineage>
</organism>
<sequence length="356" mass="40236">MASRTRSGKGLNKDENSAREKTHDARPVNSSGLPALPVELLLEIISHFLTVAIPKFQSGVYHAGYLDRPNVLQALSRVCRSLRSVFLPYTWQRIEVCASARMTCQTWVHRNIKIPWERDLAYELIRQLETVTIRNPALAEHVKIVNVLITEFSYQTLMPELARCLALFPNLHTIQILGNTTLDIHVENVFEGMQFPSVTTVVVPAHARQILAACPNAQHVTVSAYGMMNLGVFRTLQKHCRHLKTLHGFTGVNYDTFMNGKFLEILCETFPEIRNLGLDIGNITLTRNVVTQLARFRHLTDIEINISTRRNFLLPDRVLKIIEASKSVLRKGPGLGGAPRFIKLVFLDGTKRIKIV</sequence>
<comment type="caution">
    <text evidence="2">The sequence shown here is derived from an EMBL/GenBank/DDBJ whole genome shotgun (WGS) entry which is preliminary data.</text>
</comment>
<name>A0A9P5YBJ3_9AGAR</name>
<feature type="region of interest" description="Disordered" evidence="1">
    <location>
        <begin position="1"/>
        <end position="30"/>
    </location>
</feature>
<dbReference type="AlphaFoldDB" id="A0A9P5YBJ3"/>
<evidence type="ECO:0000313" key="2">
    <source>
        <dbReference type="EMBL" id="KAF9466938.1"/>
    </source>
</evidence>
<reference evidence="2" key="1">
    <citation type="submission" date="2020-11" db="EMBL/GenBank/DDBJ databases">
        <authorList>
            <consortium name="DOE Joint Genome Institute"/>
            <person name="Ahrendt S."/>
            <person name="Riley R."/>
            <person name="Andreopoulos W."/>
            <person name="Labutti K."/>
            <person name="Pangilinan J."/>
            <person name="Ruiz-Duenas F.J."/>
            <person name="Barrasa J.M."/>
            <person name="Sanchez-Garcia M."/>
            <person name="Camarero S."/>
            <person name="Miyauchi S."/>
            <person name="Serrano A."/>
            <person name="Linde D."/>
            <person name="Babiker R."/>
            <person name="Drula E."/>
            <person name="Ayuso-Fernandez I."/>
            <person name="Pacheco R."/>
            <person name="Padilla G."/>
            <person name="Ferreira P."/>
            <person name="Barriuso J."/>
            <person name="Kellner H."/>
            <person name="Castanera R."/>
            <person name="Alfaro M."/>
            <person name="Ramirez L."/>
            <person name="Pisabarro A.G."/>
            <person name="Kuo A."/>
            <person name="Tritt A."/>
            <person name="Lipzen A."/>
            <person name="He G."/>
            <person name="Yan M."/>
            <person name="Ng V."/>
            <person name="Cullen D."/>
            <person name="Martin F."/>
            <person name="Rosso M.-N."/>
            <person name="Henrissat B."/>
            <person name="Hibbett D."/>
            <person name="Martinez A.T."/>
            <person name="Grigoriev I.V."/>
        </authorList>
    </citation>
    <scope>NUCLEOTIDE SEQUENCE</scope>
    <source>
        <strain evidence="2">CBS 247.69</strain>
    </source>
</reference>
<evidence type="ECO:0000313" key="3">
    <source>
        <dbReference type="Proteomes" id="UP000807353"/>
    </source>
</evidence>
<keyword evidence="3" id="KW-1185">Reference proteome</keyword>
<feature type="compositionally biased region" description="Basic and acidic residues" evidence="1">
    <location>
        <begin position="11"/>
        <end position="26"/>
    </location>
</feature>
<proteinExistence type="predicted"/>
<evidence type="ECO:0008006" key="4">
    <source>
        <dbReference type="Google" id="ProtNLM"/>
    </source>
</evidence>
<dbReference type="Gene3D" id="3.80.10.10">
    <property type="entry name" value="Ribonuclease Inhibitor"/>
    <property type="match status" value="1"/>
</dbReference>
<dbReference type="Proteomes" id="UP000807353">
    <property type="component" value="Unassembled WGS sequence"/>
</dbReference>
<protein>
    <recommendedName>
        <fullName evidence="4">F-box domain-containing protein</fullName>
    </recommendedName>
</protein>